<evidence type="ECO:0000313" key="2">
    <source>
        <dbReference type="Proteomes" id="UP001054945"/>
    </source>
</evidence>
<sequence>MPSAPGNLSFQGYQTGEVSIFQSTVSTPVEVLPDLLAVSLKAYCASFVVFSKNSGYVIQINSVPKMKYQQCAEVAYLSVKSLLPNDSFDLLSSQLPELICTFLDKVGSD</sequence>
<comment type="caution">
    <text evidence="1">The sequence shown here is derived from an EMBL/GenBank/DDBJ whole genome shotgun (WGS) entry which is preliminary data.</text>
</comment>
<proteinExistence type="predicted"/>
<accession>A0AAV4MT73</accession>
<dbReference type="EMBL" id="BPLR01020182">
    <property type="protein sequence ID" value="GIX75609.1"/>
    <property type="molecule type" value="Genomic_DNA"/>
</dbReference>
<reference evidence="1 2" key="1">
    <citation type="submission" date="2021-06" db="EMBL/GenBank/DDBJ databases">
        <title>Caerostris extrusa draft genome.</title>
        <authorList>
            <person name="Kono N."/>
            <person name="Arakawa K."/>
        </authorList>
    </citation>
    <scope>NUCLEOTIDE SEQUENCE [LARGE SCALE GENOMIC DNA]</scope>
</reference>
<name>A0AAV4MT73_CAEEX</name>
<dbReference type="Proteomes" id="UP001054945">
    <property type="component" value="Unassembled WGS sequence"/>
</dbReference>
<organism evidence="1 2">
    <name type="scientific">Caerostris extrusa</name>
    <name type="common">Bark spider</name>
    <name type="synonym">Caerostris bankana</name>
    <dbReference type="NCBI Taxonomy" id="172846"/>
    <lineage>
        <taxon>Eukaryota</taxon>
        <taxon>Metazoa</taxon>
        <taxon>Ecdysozoa</taxon>
        <taxon>Arthropoda</taxon>
        <taxon>Chelicerata</taxon>
        <taxon>Arachnida</taxon>
        <taxon>Araneae</taxon>
        <taxon>Araneomorphae</taxon>
        <taxon>Entelegynae</taxon>
        <taxon>Araneoidea</taxon>
        <taxon>Araneidae</taxon>
        <taxon>Caerostris</taxon>
    </lineage>
</organism>
<evidence type="ECO:0000313" key="1">
    <source>
        <dbReference type="EMBL" id="GIX75609.1"/>
    </source>
</evidence>
<dbReference type="AlphaFoldDB" id="A0AAV4MT73"/>
<gene>
    <name evidence="1" type="ORF">CEXT_509351</name>
</gene>
<keyword evidence="2" id="KW-1185">Reference proteome</keyword>
<protein>
    <submittedName>
        <fullName evidence="1">Uncharacterized protein</fullName>
    </submittedName>
</protein>